<reference evidence="1" key="1">
    <citation type="submission" date="2019-07" db="EMBL/GenBank/DDBJ databases">
        <title>Hyphodiscus hymeniophilus genome sequencing and assembly.</title>
        <authorList>
            <person name="Kramer G."/>
            <person name="Nodwell J."/>
        </authorList>
    </citation>
    <scope>NUCLEOTIDE SEQUENCE</scope>
    <source>
        <strain evidence="1">ATCC 34498</strain>
    </source>
</reference>
<evidence type="ECO:0000313" key="1">
    <source>
        <dbReference type="EMBL" id="KAG0645608.1"/>
    </source>
</evidence>
<accession>A0A9P6SL56</accession>
<organism evidence="1 2">
    <name type="scientific">Hyphodiscus hymeniophilus</name>
    <dbReference type="NCBI Taxonomy" id="353542"/>
    <lineage>
        <taxon>Eukaryota</taxon>
        <taxon>Fungi</taxon>
        <taxon>Dikarya</taxon>
        <taxon>Ascomycota</taxon>
        <taxon>Pezizomycotina</taxon>
        <taxon>Leotiomycetes</taxon>
        <taxon>Helotiales</taxon>
        <taxon>Hyphodiscaceae</taxon>
        <taxon>Hyphodiscus</taxon>
    </lineage>
</organism>
<gene>
    <name evidence="1" type="ORF">D0Z07_8527</name>
</gene>
<name>A0A9P6SL56_9HELO</name>
<dbReference type="AlphaFoldDB" id="A0A9P6SL56"/>
<dbReference type="Proteomes" id="UP000785200">
    <property type="component" value="Unassembled WGS sequence"/>
</dbReference>
<comment type="caution">
    <text evidence="1">The sequence shown here is derived from an EMBL/GenBank/DDBJ whole genome shotgun (WGS) entry which is preliminary data.</text>
</comment>
<evidence type="ECO:0000313" key="2">
    <source>
        <dbReference type="Proteomes" id="UP000785200"/>
    </source>
</evidence>
<dbReference type="CDD" id="cd11296">
    <property type="entry name" value="O-FucT_like"/>
    <property type="match status" value="1"/>
</dbReference>
<protein>
    <recommendedName>
        <fullName evidence="3">AlteRNAtive oxidase protein</fullName>
    </recommendedName>
</protein>
<dbReference type="Gene3D" id="3.40.50.11350">
    <property type="match status" value="1"/>
</dbReference>
<evidence type="ECO:0008006" key="3">
    <source>
        <dbReference type="Google" id="ProtNLM"/>
    </source>
</evidence>
<proteinExistence type="predicted"/>
<sequence>MPMVATRDQTHLKNLGGGTPVPANNFWNMEYMTEMLRLKCPQLQLRFDMKGINSRLTAPKRHFRGARYQKGTFRDMTVSVLQEKQIDLSSVSKSNPVAIGFGDTFLAWDYEKSGELTTIRKELYRTITYNQTLLDISSEILQAPQLRNGFIGVHFRAEADWPQSFGKAKDQLRLYIEEMESLKRKSPTDLRVIYVSCGDQAGIKKFRSRLNKLGYEVHDKLSLLSQDPKTLAKVENMMFDERAIIEYQMLLNADMFLGPVMSSMSSLIAFTRALDKPDDFFPKYIFPGSKKEVGEDGWGLRRVYEQEMPLMRGDEKSRLMVVNGDDIMNYFP</sequence>
<dbReference type="OrthoDB" id="20368at2759"/>
<dbReference type="EMBL" id="VNKQ01000018">
    <property type="protein sequence ID" value="KAG0645608.1"/>
    <property type="molecule type" value="Genomic_DNA"/>
</dbReference>
<keyword evidence="2" id="KW-1185">Reference proteome</keyword>